<dbReference type="Proteomes" id="UP001597393">
    <property type="component" value="Unassembled WGS sequence"/>
</dbReference>
<evidence type="ECO:0000313" key="3">
    <source>
        <dbReference type="Proteomes" id="UP001597393"/>
    </source>
</evidence>
<name>A0ABW5NMV0_9SPHI</name>
<comment type="caution">
    <text evidence="2">The sequence shown here is derived from an EMBL/GenBank/DDBJ whole genome shotgun (WGS) entry which is preliminary data.</text>
</comment>
<dbReference type="EMBL" id="JBHUMA010000006">
    <property type="protein sequence ID" value="MFD2599152.1"/>
    <property type="molecule type" value="Genomic_DNA"/>
</dbReference>
<sequence length="116" mass="12698">MRIISTILLATALLSTAACGSKKMKNDAAQEKPGLDASRNLVIYYDKDTGNEQLLEAVQTYGAEVVYLYDALSGIAISIPDDKPLEEAMKYFEKVPGVTSVDRDGMMSIQSQMENK</sequence>
<evidence type="ECO:0000313" key="2">
    <source>
        <dbReference type="EMBL" id="MFD2599152.1"/>
    </source>
</evidence>
<evidence type="ECO:0000256" key="1">
    <source>
        <dbReference type="SAM" id="SignalP"/>
    </source>
</evidence>
<organism evidence="2 3">
    <name type="scientific">Sphingobacterium corticis</name>
    <dbReference type="NCBI Taxonomy" id="1812823"/>
    <lineage>
        <taxon>Bacteria</taxon>
        <taxon>Pseudomonadati</taxon>
        <taxon>Bacteroidota</taxon>
        <taxon>Sphingobacteriia</taxon>
        <taxon>Sphingobacteriales</taxon>
        <taxon>Sphingobacteriaceae</taxon>
        <taxon>Sphingobacterium</taxon>
    </lineage>
</organism>
<gene>
    <name evidence="2" type="ORF">ACFSQ3_09315</name>
</gene>
<keyword evidence="3" id="KW-1185">Reference proteome</keyword>
<evidence type="ECO:0008006" key="4">
    <source>
        <dbReference type="Google" id="ProtNLM"/>
    </source>
</evidence>
<dbReference type="PROSITE" id="PS51257">
    <property type="entry name" value="PROKAR_LIPOPROTEIN"/>
    <property type="match status" value="1"/>
</dbReference>
<dbReference type="RefSeq" id="WP_380869278.1">
    <property type="nucleotide sequence ID" value="NZ_JBHUMA010000006.1"/>
</dbReference>
<feature type="signal peptide" evidence="1">
    <location>
        <begin position="1"/>
        <end position="17"/>
    </location>
</feature>
<reference evidence="3" key="1">
    <citation type="journal article" date="2019" name="Int. J. Syst. Evol. Microbiol.">
        <title>The Global Catalogue of Microorganisms (GCM) 10K type strain sequencing project: providing services to taxonomists for standard genome sequencing and annotation.</title>
        <authorList>
            <consortium name="The Broad Institute Genomics Platform"/>
            <consortium name="The Broad Institute Genome Sequencing Center for Infectious Disease"/>
            <person name="Wu L."/>
            <person name="Ma J."/>
        </authorList>
    </citation>
    <scope>NUCLEOTIDE SEQUENCE [LARGE SCALE GENOMIC DNA]</scope>
    <source>
        <strain evidence="3">KCTC 42248</strain>
    </source>
</reference>
<dbReference type="Gene3D" id="3.30.70.80">
    <property type="entry name" value="Peptidase S8 propeptide/proteinase inhibitor I9"/>
    <property type="match status" value="1"/>
</dbReference>
<keyword evidence="1" id="KW-0732">Signal</keyword>
<accession>A0ABW5NMV0</accession>
<feature type="chain" id="PRO_5046794347" description="Inhibitor I9 domain-containing protein" evidence="1">
    <location>
        <begin position="18"/>
        <end position="116"/>
    </location>
</feature>
<protein>
    <recommendedName>
        <fullName evidence="4">Inhibitor I9 domain-containing protein</fullName>
    </recommendedName>
</protein>
<proteinExistence type="predicted"/>
<dbReference type="InterPro" id="IPR037045">
    <property type="entry name" value="S8pro/Inhibitor_I9_sf"/>
</dbReference>